<protein>
    <recommendedName>
        <fullName evidence="3">RXLR phytopathogen effector protein WY-domain domain-containing protein</fullName>
    </recommendedName>
</protein>
<proteinExistence type="predicted"/>
<evidence type="ECO:0008006" key="3">
    <source>
        <dbReference type="Google" id="ProtNLM"/>
    </source>
</evidence>
<dbReference type="SMR" id="G4ZME5"/>
<gene>
    <name evidence="1" type="ORF">PHYSODRAFT_432303</name>
</gene>
<dbReference type="AlphaFoldDB" id="G4ZME5"/>
<dbReference type="STRING" id="1094619.G4ZME5"/>
<dbReference type="EMBL" id="JH159155">
    <property type="protein sequence ID" value="EGZ14998.1"/>
    <property type="molecule type" value="Genomic_DNA"/>
</dbReference>
<sequence>KLRRWLKKGTSADDVFQKLKLNRGVESIVGSPKLETMATYVRVFNKKNPGQETTLMKTITNAYGEAAVAKGLEAAANVHKTKSNALELQGAQFNQWIAKDIKVDDVLPKVFQVESNSASALE</sequence>
<name>G4ZME5_PHYSP</name>
<dbReference type="InParanoid" id="G4ZME5"/>
<organism evidence="1 2">
    <name type="scientific">Phytophthora sojae (strain P6497)</name>
    <name type="common">Soybean stem and root rot agent</name>
    <name type="synonym">Phytophthora megasperma f. sp. glycines</name>
    <dbReference type="NCBI Taxonomy" id="1094619"/>
    <lineage>
        <taxon>Eukaryota</taxon>
        <taxon>Sar</taxon>
        <taxon>Stramenopiles</taxon>
        <taxon>Oomycota</taxon>
        <taxon>Peronosporomycetes</taxon>
        <taxon>Peronosporales</taxon>
        <taxon>Peronosporaceae</taxon>
        <taxon>Phytophthora</taxon>
    </lineage>
</organism>
<feature type="non-terminal residue" evidence="1">
    <location>
        <position position="1"/>
    </location>
</feature>
<dbReference type="RefSeq" id="XP_009528747.1">
    <property type="nucleotide sequence ID" value="XM_009530452.1"/>
</dbReference>
<reference evidence="1 2" key="1">
    <citation type="journal article" date="2006" name="Science">
        <title>Phytophthora genome sequences uncover evolutionary origins and mechanisms of pathogenesis.</title>
        <authorList>
            <person name="Tyler B.M."/>
            <person name="Tripathy S."/>
            <person name="Zhang X."/>
            <person name="Dehal P."/>
            <person name="Jiang R.H."/>
            <person name="Aerts A."/>
            <person name="Arredondo F.D."/>
            <person name="Baxter L."/>
            <person name="Bensasson D."/>
            <person name="Beynon J.L."/>
            <person name="Chapman J."/>
            <person name="Damasceno C.M."/>
            <person name="Dorrance A.E."/>
            <person name="Dou D."/>
            <person name="Dickerman A.W."/>
            <person name="Dubchak I.L."/>
            <person name="Garbelotto M."/>
            <person name="Gijzen M."/>
            <person name="Gordon S.G."/>
            <person name="Govers F."/>
            <person name="Grunwald N.J."/>
            <person name="Huang W."/>
            <person name="Ivors K.L."/>
            <person name="Jones R.W."/>
            <person name="Kamoun S."/>
            <person name="Krampis K."/>
            <person name="Lamour K.H."/>
            <person name="Lee M.K."/>
            <person name="McDonald W.H."/>
            <person name="Medina M."/>
            <person name="Meijer H.J."/>
            <person name="Nordberg E.K."/>
            <person name="Maclean D.J."/>
            <person name="Ospina-Giraldo M.D."/>
            <person name="Morris P.F."/>
            <person name="Phuntumart V."/>
            <person name="Putnam N.H."/>
            <person name="Rash S."/>
            <person name="Rose J.K."/>
            <person name="Sakihama Y."/>
            <person name="Salamov A.A."/>
            <person name="Savidor A."/>
            <person name="Scheuring C.F."/>
            <person name="Smith B.M."/>
            <person name="Sobral B.W."/>
            <person name="Terry A."/>
            <person name="Torto-Alalibo T.A."/>
            <person name="Win J."/>
            <person name="Xu Z."/>
            <person name="Zhang H."/>
            <person name="Grigoriev I.V."/>
            <person name="Rokhsar D.S."/>
            <person name="Boore J.L."/>
        </authorList>
    </citation>
    <scope>NUCLEOTIDE SEQUENCE [LARGE SCALE GENOMIC DNA]</scope>
    <source>
        <strain evidence="1 2">P6497</strain>
    </source>
</reference>
<dbReference type="Proteomes" id="UP000002640">
    <property type="component" value="Unassembled WGS sequence"/>
</dbReference>
<dbReference type="GeneID" id="20652335"/>
<accession>G4ZME5</accession>
<evidence type="ECO:0000313" key="1">
    <source>
        <dbReference type="EMBL" id="EGZ14998.1"/>
    </source>
</evidence>
<dbReference type="KEGG" id="psoj:PHYSODRAFT_432303"/>
<keyword evidence="2" id="KW-1185">Reference proteome</keyword>
<evidence type="ECO:0000313" key="2">
    <source>
        <dbReference type="Proteomes" id="UP000002640"/>
    </source>
</evidence>
<feature type="non-terminal residue" evidence="1">
    <location>
        <position position="122"/>
    </location>
</feature>